<name>A0A4C1XT31_EUMVA</name>
<accession>A0A4C1XT31</accession>
<dbReference type="Proteomes" id="UP000299102">
    <property type="component" value="Unassembled WGS sequence"/>
</dbReference>
<evidence type="ECO:0000313" key="2">
    <source>
        <dbReference type="Proteomes" id="UP000299102"/>
    </source>
</evidence>
<reference evidence="1 2" key="1">
    <citation type="journal article" date="2019" name="Commun. Biol.">
        <title>The bagworm genome reveals a unique fibroin gene that provides high tensile strength.</title>
        <authorList>
            <person name="Kono N."/>
            <person name="Nakamura H."/>
            <person name="Ohtoshi R."/>
            <person name="Tomita M."/>
            <person name="Numata K."/>
            <person name="Arakawa K."/>
        </authorList>
    </citation>
    <scope>NUCLEOTIDE SEQUENCE [LARGE SCALE GENOMIC DNA]</scope>
</reference>
<comment type="caution">
    <text evidence="1">The sequence shown here is derived from an EMBL/GenBank/DDBJ whole genome shotgun (WGS) entry which is preliminary data.</text>
</comment>
<dbReference type="AlphaFoldDB" id="A0A4C1XT31"/>
<gene>
    <name evidence="1" type="ORF">EVAR_77937_1</name>
</gene>
<sequence>MTHCSLDCKTGTPSPVSLDPIRLGRQVDWGLGGGSGKAVRRIHTLYSSRELESLTRLITLISRWDTCQRNAWLMGDQSRAPTLTDLANVVEVSLFRDERQLSSDLFYRSYAWEQNEYE</sequence>
<keyword evidence="2" id="KW-1185">Reference proteome</keyword>
<protein>
    <submittedName>
        <fullName evidence="1">Uncharacterized protein</fullName>
    </submittedName>
</protein>
<organism evidence="1 2">
    <name type="scientific">Eumeta variegata</name>
    <name type="common">Bagworm moth</name>
    <name type="synonym">Eumeta japonica</name>
    <dbReference type="NCBI Taxonomy" id="151549"/>
    <lineage>
        <taxon>Eukaryota</taxon>
        <taxon>Metazoa</taxon>
        <taxon>Ecdysozoa</taxon>
        <taxon>Arthropoda</taxon>
        <taxon>Hexapoda</taxon>
        <taxon>Insecta</taxon>
        <taxon>Pterygota</taxon>
        <taxon>Neoptera</taxon>
        <taxon>Endopterygota</taxon>
        <taxon>Lepidoptera</taxon>
        <taxon>Glossata</taxon>
        <taxon>Ditrysia</taxon>
        <taxon>Tineoidea</taxon>
        <taxon>Psychidae</taxon>
        <taxon>Oiketicinae</taxon>
        <taxon>Eumeta</taxon>
    </lineage>
</organism>
<proteinExistence type="predicted"/>
<dbReference type="EMBL" id="BGZK01000954">
    <property type="protein sequence ID" value="GBP66320.1"/>
    <property type="molecule type" value="Genomic_DNA"/>
</dbReference>
<evidence type="ECO:0000313" key="1">
    <source>
        <dbReference type="EMBL" id="GBP66320.1"/>
    </source>
</evidence>